<evidence type="ECO:0000313" key="2">
    <source>
        <dbReference type="EMBL" id="MBB5320701.1"/>
    </source>
</evidence>
<comment type="caution">
    <text evidence="2">The sequence shown here is derived from an EMBL/GenBank/DDBJ whole genome shotgun (WGS) entry which is preliminary data.</text>
</comment>
<dbReference type="SUPFAM" id="SSF55729">
    <property type="entry name" value="Acyl-CoA N-acyltransferases (Nat)"/>
    <property type="match status" value="1"/>
</dbReference>
<evidence type="ECO:0000259" key="1">
    <source>
        <dbReference type="Pfam" id="PF13480"/>
    </source>
</evidence>
<dbReference type="PANTHER" id="PTHR36174">
    <property type="entry name" value="LIPID II:GLYCINE GLYCYLTRANSFERASE"/>
    <property type="match status" value="1"/>
</dbReference>
<dbReference type="InterPro" id="IPR050644">
    <property type="entry name" value="PG_Glycine_Bridge_Synth"/>
</dbReference>
<dbReference type="InterPro" id="IPR016181">
    <property type="entry name" value="Acyl_CoA_acyltransferase"/>
</dbReference>
<dbReference type="RefSeq" id="WP_183700717.1">
    <property type="nucleotide sequence ID" value="NZ_JACHFE010000002.1"/>
</dbReference>
<name>A0A840UDB3_9GAMM</name>
<dbReference type="Gene3D" id="3.40.630.30">
    <property type="match status" value="1"/>
</dbReference>
<dbReference type="EMBL" id="JACHFE010000002">
    <property type="protein sequence ID" value="MBB5320701.1"/>
    <property type="molecule type" value="Genomic_DNA"/>
</dbReference>
<evidence type="ECO:0000313" key="3">
    <source>
        <dbReference type="Proteomes" id="UP000591735"/>
    </source>
</evidence>
<dbReference type="AlphaFoldDB" id="A0A840UDB3"/>
<dbReference type="PANTHER" id="PTHR36174:SF1">
    <property type="entry name" value="LIPID II:GLYCINE GLYCYLTRANSFERASE"/>
    <property type="match status" value="1"/>
</dbReference>
<protein>
    <submittedName>
        <fullName evidence="2">FemAB-related protein (PEP-CTERM system-associated)</fullName>
    </submittedName>
</protein>
<sequence>MTEVVIIPPERKAEWNRCVESLDHSTPYHRYDWLEAVSESYGHDVLALAVEDRGALCALLPLVHMARPLLPGALISLPFCDLGGPIGDSRYFWLLEEQALAMSRALGCRSLEIRSRDPVARVADDSQTAALHGQKVSMLLALEEGGERQMAAFRPKLRSQIRKAEKNGCRVMLGNNEVLINDFYQVFCCNMHALGSPVHSRAFFQAVGRAFGAKALVAVTYLNEQPVAGGIVLRNGPRAAIPWASSLSEYNRLAPNMLLYWAFLEACANDGVRVFDFGRSTWGEGTFRFKRQWGAQPYRLEWTDLLAAPEASGQAGSGRVRELVAGAWRRMPLGMANAIGPVLRKHISL</sequence>
<dbReference type="InterPro" id="IPR038740">
    <property type="entry name" value="BioF2-like_GNAT_dom"/>
</dbReference>
<feature type="domain" description="BioF2-like acetyltransferase" evidence="1">
    <location>
        <begin position="153"/>
        <end position="291"/>
    </location>
</feature>
<accession>A0A840UDB3</accession>
<dbReference type="Proteomes" id="UP000591735">
    <property type="component" value="Unassembled WGS sequence"/>
</dbReference>
<gene>
    <name evidence="2" type="ORF">HNR38_001173</name>
</gene>
<organism evidence="2 3">
    <name type="scientific">Marinobacter oulmenensis</name>
    <dbReference type="NCBI Taxonomy" id="643747"/>
    <lineage>
        <taxon>Bacteria</taxon>
        <taxon>Pseudomonadati</taxon>
        <taxon>Pseudomonadota</taxon>
        <taxon>Gammaproteobacteria</taxon>
        <taxon>Pseudomonadales</taxon>
        <taxon>Marinobacteraceae</taxon>
        <taxon>Marinobacter</taxon>
    </lineage>
</organism>
<proteinExistence type="predicted"/>
<keyword evidence="3" id="KW-1185">Reference proteome</keyword>
<reference evidence="2 3" key="1">
    <citation type="submission" date="2020-08" db="EMBL/GenBank/DDBJ databases">
        <title>Genomic Encyclopedia of Type Strains, Phase IV (KMG-IV): sequencing the most valuable type-strain genomes for metagenomic binning, comparative biology and taxonomic classification.</title>
        <authorList>
            <person name="Goeker M."/>
        </authorList>
    </citation>
    <scope>NUCLEOTIDE SEQUENCE [LARGE SCALE GENOMIC DNA]</scope>
    <source>
        <strain evidence="2 3">DSM 22359</strain>
    </source>
</reference>
<dbReference type="Pfam" id="PF13480">
    <property type="entry name" value="Acetyltransf_6"/>
    <property type="match status" value="1"/>
</dbReference>